<dbReference type="Pfam" id="PF00501">
    <property type="entry name" value="AMP-binding"/>
    <property type="match status" value="1"/>
</dbReference>
<dbReference type="Gene3D" id="3.40.50.980">
    <property type="match status" value="2"/>
</dbReference>
<dbReference type="STRING" id="1314790.A0A1Y1Y320"/>
<dbReference type="PANTHER" id="PTHR45527:SF1">
    <property type="entry name" value="FATTY ACID SYNTHASE"/>
    <property type="match status" value="1"/>
</dbReference>
<accession>A0A1Y1Y320</accession>
<dbReference type="PANTHER" id="PTHR45527">
    <property type="entry name" value="NONRIBOSOMAL PEPTIDE SYNTHETASE"/>
    <property type="match status" value="1"/>
</dbReference>
<dbReference type="InterPro" id="IPR000873">
    <property type="entry name" value="AMP-dep_synth/lig_dom"/>
</dbReference>
<sequence length="201" mass="22645">MARQWYDDRLFAPPSINKPRKPGGAFRDQYLTYAELDDRSSKLARHLLHLGVRQEMIVAVCMERSPFLIISYLAILKAGARIYPLIPAIPSERIEFMLTDSGCSIVLAERPSDNLPLLTSVRRLYVEQDWEVIVKEGSAAGTSPKVATPASLAYMMYTSGSTGVPKGVLIEQHSVIRLVWQRVLFPSLHSRQNSADRQYLI</sequence>
<protein>
    <submittedName>
        <fullName evidence="2">AMP-binding-domain-containing protein</fullName>
    </submittedName>
</protein>
<proteinExistence type="predicted"/>
<dbReference type="InterPro" id="IPR020845">
    <property type="entry name" value="AMP-binding_CS"/>
</dbReference>
<organism evidence="2 3">
    <name type="scientific">Basidiobolus meristosporus CBS 931.73</name>
    <dbReference type="NCBI Taxonomy" id="1314790"/>
    <lineage>
        <taxon>Eukaryota</taxon>
        <taxon>Fungi</taxon>
        <taxon>Fungi incertae sedis</taxon>
        <taxon>Zoopagomycota</taxon>
        <taxon>Entomophthoromycotina</taxon>
        <taxon>Basidiobolomycetes</taxon>
        <taxon>Basidiobolales</taxon>
        <taxon>Basidiobolaceae</taxon>
        <taxon>Basidiobolus</taxon>
    </lineage>
</organism>
<dbReference type="PROSITE" id="PS00455">
    <property type="entry name" value="AMP_BINDING"/>
    <property type="match status" value="1"/>
</dbReference>
<dbReference type="EMBL" id="MCFE01000278">
    <property type="protein sequence ID" value="ORX92393.1"/>
    <property type="molecule type" value="Genomic_DNA"/>
</dbReference>
<dbReference type="Proteomes" id="UP000193498">
    <property type="component" value="Unassembled WGS sequence"/>
</dbReference>
<feature type="domain" description="AMP-dependent synthetase/ligase" evidence="1">
    <location>
        <begin position="26"/>
        <end position="181"/>
    </location>
</feature>
<dbReference type="GO" id="GO:0043041">
    <property type="term" value="P:amino acid activation for nonribosomal peptide biosynthetic process"/>
    <property type="evidence" value="ECO:0007669"/>
    <property type="project" value="TreeGrafter"/>
</dbReference>
<dbReference type="SUPFAM" id="SSF56801">
    <property type="entry name" value="Acetyl-CoA synthetase-like"/>
    <property type="match status" value="1"/>
</dbReference>
<dbReference type="FunFam" id="3.40.50.980:FF:000001">
    <property type="entry name" value="Non-ribosomal peptide synthetase"/>
    <property type="match status" value="1"/>
</dbReference>
<evidence type="ECO:0000259" key="1">
    <source>
        <dbReference type="Pfam" id="PF00501"/>
    </source>
</evidence>
<dbReference type="GO" id="GO:0031177">
    <property type="term" value="F:phosphopantetheine binding"/>
    <property type="evidence" value="ECO:0007669"/>
    <property type="project" value="TreeGrafter"/>
</dbReference>
<gene>
    <name evidence="2" type="ORF">K493DRAFT_225806</name>
</gene>
<dbReference type="GO" id="GO:0005737">
    <property type="term" value="C:cytoplasm"/>
    <property type="evidence" value="ECO:0007669"/>
    <property type="project" value="TreeGrafter"/>
</dbReference>
<dbReference type="InParanoid" id="A0A1Y1Y320"/>
<keyword evidence="3" id="KW-1185">Reference proteome</keyword>
<reference evidence="2 3" key="1">
    <citation type="submission" date="2016-07" db="EMBL/GenBank/DDBJ databases">
        <title>Pervasive Adenine N6-methylation of Active Genes in Fungi.</title>
        <authorList>
            <consortium name="DOE Joint Genome Institute"/>
            <person name="Mondo S.J."/>
            <person name="Dannebaum R.O."/>
            <person name="Kuo R.C."/>
            <person name="Labutti K."/>
            <person name="Haridas S."/>
            <person name="Kuo A."/>
            <person name="Salamov A."/>
            <person name="Ahrendt S.R."/>
            <person name="Lipzen A."/>
            <person name="Sullivan W."/>
            <person name="Andreopoulos W.B."/>
            <person name="Clum A."/>
            <person name="Lindquist E."/>
            <person name="Daum C."/>
            <person name="Ramamoorthy G.K."/>
            <person name="Gryganskyi A."/>
            <person name="Culley D."/>
            <person name="Magnuson J.K."/>
            <person name="James T.Y."/>
            <person name="O'Malley M.A."/>
            <person name="Stajich J.E."/>
            <person name="Spatafora J.W."/>
            <person name="Visel A."/>
            <person name="Grigoriev I.V."/>
        </authorList>
    </citation>
    <scope>NUCLEOTIDE SEQUENCE [LARGE SCALE GENOMIC DNA]</scope>
    <source>
        <strain evidence="2 3">CBS 931.73</strain>
    </source>
</reference>
<evidence type="ECO:0000313" key="2">
    <source>
        <dbReference type="EMBL" id="ORX92393.1"/>
    </source>
</evidence>
<evidence type="ECO:0000313" key="3">
    <source>
        <dbReference type="Proteomes" id="UP000193498"/>
    </source>
</evidence>
<dbReference type="GO" id="GO:0044550">
    <property type="term" value="P:secondary metabolite biosynthetic process"/>
    <property type="evidence" value="ECO:0007669"/>
    <property type="project" value="TreeGrafter"/>
</dbReference>
<dbReference type="OrthoDB" id="2428140at2759"/>
<name>A0A1Y1Y320_9FUNG</name>
<dbReference type="AlphaFoldDB" id="A0A1Y1Y320"/>
<comment type="caution">
    <text evidence="2">The sequence shown here is derived from an EMBL/GenBank/DDBJ whole genome shotgun (WGS) entry which is preliminary data.</text>
</comment>